<evidence type="ECO:0000313" key="2">
    <source>
        <dbReference type="Proteomes" id="UP000323994"/>
    </source>
</evidence>
<dbReference type="RefSeq" id="WP_139014452.1">
    <property type="nucleotide sequence ID" value="NZ_VBSN01000071.1"/>
</dbReference>
<comment type="caution">
    <text evidence="1">The sequence shown here is derived from an EMBL/GenBank/DDBJ whole genome shotgun (WGS) entry which is preliminary data.</text>
</comment>
<dbReference type="InterPro" id="IPR036188">
    <property type="entry name" value="FAD/NAD-bd_sf"/>
</dbReference>
<dbReference type="Proteomes" id="UP000323994">
    <property type="component" value="Unassembled WGS sequence"/>
</dbReference>
<dbReference type="PANTHER" id="PTHR39757">
    <property type="match status" value="1"/>
</dbReference>
<protein>
    <submittedName>
        <fullName evidence="1">Lycopene cyclase</fullName>
    </submittedName>
</protein>
<dbReference type="OrthoDB" id="24355at2"/>
<dbReference type="EMBL" id="VBSN01000071">
    <property type="protein sequence ID" value="KAA6432722.1"/>
    <property type="molecule type" value="Genomic_DNA"/>
</dbReference>
<reference evidence="1 2" key="1">
    <citation type="submission" date="2019-05" db="EMBL/GenBank/DDBJ databases">
        <authorList>
            <person name="Qu J.-H."/>
        </authorList>
    </citation>
    <scope>NUCLEOTIDE SEQUENCE [LARGE SCALE GENOMIC DNA]</scope>
    <source>
        <strain evidence="1 2">NS28</strain>
    </source>
</reference>
<dbReference type="SUPFAM" id="SSF51905">
    <property type="entry name" value="FAD/NAD(P)-binding domain"/>
    <property type="match status" value="1"/>
</dbReference>
<organism evidence="1 2">
    <name type="scientific">Dyadobacter flavalbus</name>
    <dbReference type="NCBI Taxonomy" id="2579942"/>
    <lineage>
        <taxon>Bacteria</taxon>
        <taxon>Pseudomonadati</taxon>
        <taxon>Bacteroidota</taxon>
        <taxon>Cytophagia</taxon>
        <taxon>Cytophagales</taxon>
        <taxon>Spirosomataceae</taxon>
        <taxon>Dyadobacter</taxon>
    </lineage>
</organism>
<evidence type="ECO:0000313" key="1">
    <source>
        <dbReference type="EMBL" id="KAA6432722.1"/>
    </source>
</evidence>
<dbReference type="AlphaFoldDB" id="A0A5M8QE92"/>
<dbReference type="PANTHER" id="PTHR39757:SF5">
    <property type="entry name" value="OS02G0190600 PROTEIN"/>
    <property type="match status" value="1"/>
</dbReference>
<name>A0A5M8QE92_9BACT</name>
<sequence>METKDFDIIFAGSGMAGLSLAYRGIREGVWQNENILIVDKDIKNKNDRTWCFWQDESKESPFKPVFYHSWKALSFFTNEGRQIPLNNGNYAYHMIRSIDFYQFVLSFLRQSPRVTFVQAEILSIENTPDAGIVQTRDAAYKAKYVFNSMYSKPELKPWDQYFLQHFKGKMIQTKQFSGNPSEMYLMDFRTPQENGTTFFYVLPVAQDRLFVEYTIFSKSLLEDGAYDRAIEQYLAKVLGITEYQILEHEFGVIPMTDFRFSRRNGNVVNIGTAGGDTRASSGYTFTNTQKTVSKILASYRKKGHPFFGNENINEKHKLLDSTILKVLDHNEYHGHQLFSDLFTHVDAKNIFAFLDSESTAQDDLKVMLSLKAKHFIAPFVKSLFKIIS</sequence>
<gene>
    <name evidence="1" type="ORF">FEM33_23665</name>
</gene>
<keyword evidence="2" id="KW-1185">Reference proteome</keyword>
<proteinExistence type="predicted"/>
<accession>A0A5M8QE92</accession>
<dbReference type="Pfam" id="PF05834">
    <property type="entry name" value="Lycopene_cycl"/>
    <property type="match status" value="1"/>
</dbReference>